<evidence type="ECO:0000313" key="9">
    <source>
        <dbReference type="EMBL" id="PUV24127.1"/>
    </source>
</evidence>
<comment type="caution">
    <text evidence="9">The sequence shown here is derived from an EMBL/GenBank/DDBJ whole genome shotgun (WGS) entry which is preliminary data.</text>
</comment>
<dbReference type="InterPro" id="IPR011990">
    <property type="entry name" value="TPR-like_helical_dom_sf"/>
</dbReference>
<comment type="subcellular location">
    <subcellularLocation>
        <location evidence="1">Cell outer membrane</location>
    </subcellularLocation>
</comment>
<feature type="domain" description="RagB/SusD" evidence="7">
    <location>
        <begin position="277"/>
        <end position="532"/>
    </location>
</feature>
<keyword evidence="10" id="KW-1185">Reference proteome</keyword>
<feature type="signal peptide" evidence="6">
    <location>
        <begin position="1"/>
        <end position="20"/>
    </location>
</feature>
<keyword evidence="3 6" id="KW-0732">Signal</keyword>
<keyword evidence="4" id="KW-0472">Membrane</keyword>
<dbReference type="Proteomes" id="UP000250831">
    <property type="component" value="Unassembled WGS sequence"/>
</dbReference>
<reference evidence="9 10" key="1">
    <citation type="submission" date="2018-04" db="EMBL/GenBank/DDBJ databases">
        <title>Sphingobacterium sp. M46 Genome.</title>
        <authorList>
            <person name="Cheng J."/>
            <person name="Li Y."/>
        </authorList>
    </citation>
    <scope>NUCLEOTIDE SEQUENCE [LARGE SCALE GENOMIC DNA]</scope>
    <source>
        <strain evidence="9 10">M46</strain>
    </source>
</reference>
<dbReference type="AlphaFoldDB" id="A0A363NTN9"/>
<dbReference type="EMBL" id="QCXX01000003">
    <property type="protein sequence ID" value="PUV24127.1"/>
    <property type="molecule type" value="Genomic_DNA"/>
</dbReference>
<dbReference type="Pfam" id="PF07980">
    <property type="entry name" value="SusD_RagB"/>
    <property type="match status" value="1"/>
</dbReference>
<evidence type="ECO:0000256" key="5">
    <source>
        <dbReference type="ARBA" id="ARBA00023237"/>
    </source>
</evidence>
<gene>
    <name evidence="9" type="ORF">DCO56_12205</name>
</gene>
<dbReference type="SUPFAM" id="SSF48452">
    <property type="entry name" value="TPR-like"/>
    <property type="match status" value="1"/>
</dbReference>
<dbReference type="InterPro" id="IPR012944">
    <property type="entry name" value="SusD_RagB_dom"/>
</dbReference>
<protein>
    <submittedName>
        <fullName evidence="9">RagB/SusD family nutrient uptake outer membrane protein</fullName>
    </submittedName>
</protein>
<evidence type="ECO:0000256" key="6">
    <source>
        <dbReference type="SAM" id="SignalP"/>
    </source>
</evidence>
<dbReference type="Pfam" id="PF14322">
    <property type="entry name" value="SusD-like_3"/>
    <property type="match status" value="1"/>
</dbReference>
<dbReference type="InterPro" id="IPR033985">
    <property type="entry name" value="SusD-like_N"/>
</dbReference>
<dbReference type="PROSITE" id="PS51257">
    <property type="entry name" value="PROKAR_LIPOPROTEIN"/>
    <property type="match status" value="1"/>
</dbReference>
<dbReference type="GO" id="GO:0009279">
    <property type="term" value="C:cell outer membrane"/>
    <property type="evidence" value="ECO:0007669"/>
    <property type="project" value="UniProtKB-SubCell"/>
</dbReference>
<accession>A0A363NTN9</accession>
<dbReference type="Gene3D" id="1.25.40.390">
    <property type="match status" value="1"/>
</dbReference>
<evidence type="ECO:0000259" key="7">
    <source>
        <dbReference type="Pfam" id="PF07980"/>
    </source>
</evidence>
<name>A0A363NTN9_9SPHI</name>
<feature type="chain" id="PRO_5017048791" evidence="6">
    <location>
        <begin position="21"/>
        <end position="532"/>
    </location>
</feature>
<proteinExistence type="inferred from homology"/>
<evidence type="ECO:0000256" key="3">
    <source>
        <dbReference type="ARBA" id="ARBA00022729"/>
    </source>
</evidence>
<feature type="domain" description="SusD-like N-terminal" evidence="8">
    <location>
        <begin position="23"/>
        <end position="206"/>
    </location>
</feature>
<organism evidence="9 10">
    <name type="scientific">Sphingobacterium athyrii</name>
    <dbReference type="NCBI Taxonomy" id="2152717"/>
    <lineage>
        <taxon>Bacteria</taxon>
        <taxon>Pseudomonadati</taxon>
        <taxon>Bacteroidota</taxon>
        <taxon>Sphingobacteriia</taxon>
        <taxon>Sphingobacteriales</taxon>
        <taxon>Sphingobacteriaceae</taxon>
        <taxon>Sphingobacterium</taxon>
    </lineage>
</organism>
<evidence type="ECO:0000256" key="1">
    <source>
        <dbReference type="ARBA" id="ARBA00004442"/>
    </source>
</evidence>
<dbReference type="OrthoDB" id="5694214at2"/>
<sequence length="532" mass="60868">MNSKLLLYTFIISGMLSASCQSYLDTVPEDKVTPESFLTGVEQANTLLNGVYNQLYYDSPDKMVPYVYDNMSDNSFNSHSWDPAPQFASGTQTGDSDFTLVKWKYNFRGISRANSLLKGLAGADAIANSDKAKISAEARFLRAYYYFDLVCFYGEVPILDEQTVLNNPERGKLDAVLSFINNDLDYAIDQLPVALGGERASKGAALMLKLRVAEWMNKPELVISLAQQIQKLGYQLYPNYFELFQPAGIEQKDNPEIIFKINYAKDLQSSEVSKIFGNWNNFTPTLQMVDSYYTTNGYPIRDIRTTDGAYIAGDPSYNKDRPFDNRDPRLQLSIVVPGSEFRLDGQGWYQAHYIPANWDVATSFTVRKFVDPYLKTLTNETTDRIVMRYAEVLLAWAEAENQLHGPSAQVYELLDRVRSRVGMVKVSKAMPNISQAVMTEVIRNERRVEFFAEGRRWFDIRRWKIAEAVMVDALGYDKSKLSWYSDGNITTYWQYIPIVVDRRSFNPNRDYLWPIPNEELNANPNIKQNSGY</sequence>
<keyword evidence="5" id="KW-0998">Cell outer membrane</keyword>
<comment type="similarity">
    <text evidence="2">Belongs to the SusD family.</text>
</comment>
<evidence type="ECO:0000256" key="2">
    <source>
        <dbReference type="ARBA" id="ARBA00006275"/>
    </source>
</evidence>
<evidence type="ECO:0000313" key="10">
    <source>
        <dbReference type="Proteomes" id="UP000250831"/>
    </source>
</evidence>
<evidence type="ECO:0000259" key="8">
    <source>
        <dbReference type="Pfam" id="PF14322"/>
    </source>
</evidence>
<evidence type="ECO:0000256" key="4">
    <source>
        <dbReference type="ARBA" id="ARBA00023136"/>
    </source>
</evidence>
<dbReference type="RefSeq" id="WP_108634055.1">
    <property type="nucleotide sequence ID" value="NZ_QCXX01000003.1"/>
</dbReference>